<dbReference type="RefSeq" id="WP_196417799.1">
    <property type="nucleotide sequence ID" value="NZ_JADQTO010000018.1"/>
</dbReference>
<keyword evidence="4" id="KW-1185">Reference proteome</keyword>
<protein>
    <submittedName>
        <fullName evidence="3">L,D-transpeptidase family protein</fullName>
    </submittedName>
</protein>
<dbReference type="CDD" id="cd16913">
    <property type="entry name" value="YkuD_like"/>
    <property type="match status" value="1"/>
</dbReference>
<dbReference type="PANTHER" id="PTHR38589:SF1">
    <property type="entry name" value="BLR0621 PROTEIN"/>
    <property type="match status" value="1"/>
</dbReference>
<comment type="caution">
    <text evidence="3">The sequence shown here is derived from an EMBL/GenBank/DDBJ whole genome shotgun (WGS) entry which is preliminary data.</text>
</comment>
<dbReference type="AlphaFoldDB" id="A0A931CC95"/>
<name>A0A931CC95_9ACTN</name>
<feature type="chain" id="PRO_5037681323" evidence="1">
    <location>
        <begin position="30"/>
        <end position="254"/>
    </location>
</feature>
<evidence type="ECO:0000313" key="3">
    <source>
        <dbReference type="EMBL" id="MBG0566014.1"/>
    </source>
</evidence>
<evidence type="ECO:0000259" key="2">
    <source>
        <dbReference type="Pfam" id="PF03734"/>
    </source>
</evidence>
<keyword evidence="1" id="KW-0732">Signal</keyword>
<evidence type="ECO:0000256" key="1">
    <source>
        <dbReference type="SAM" id="SignalP"/>
    </source>
</evidence>
<dbReference type="EMBL" id="JADQTO010000018">
    <property type="protein sequence ID" value="MBG0566014.1"/>
    <property type="molecule type" value="Genomic_DNA"/>
</dbReference>
<dbReference type="Proteomes" id="UP000598146">
    <property type="component" value="Unassembled WGS sequence"/>
</dbReference>
<sequence length="254" mass="27775">MESGLMRRRAATLVLVLTAALLPATPAAAASIPADLAHIGNARQLIVVTAPGWSSTRATLRAYQRGGDGRWRQVFKAMAARTGYGGWAWANRRVQDTGQTPVGTFTITRAFGVRPDPGTRLPYREVDGNDYWVGDRRDPRTYNLFQPSASPNRTWRISQAERLAAYPTQYAYAAVINFNRPSGVRWDAKRGEYVAGKPAHVGRGSAIFLHASGKGATAGCVSVSRSNMVRLLKWLNPAKRPRIVMGPSKVITRA</sequence>
<feature type="signal peptide" evidence="1">
    <location>
        <begin position="1"/>
        <end position="29"/>
    </location>
</feature>
<dbReference type="GO" id="GO:0016740">
    <property type="term" value="F:transferase activity"/>
    <property type="evidence" value="ECO:0007669"/>
    <property type="project" value="InterPro"/>
</dbReference>
<dbReference type="Pfam" id="PF03734">
    <property type="entry name" value="YkuD"/>
    <property type="match status" value="1"/>
</dbReference>
<gene>
    <name evidence="3" type="ORF">I4J89_31670</name>
</gene>
<evidence type="ECO:0000313" key="4">
    <source>
        <dbReference type="Proteomes" id="UP000598146"/>
    </source>
</evidence>
<reference evidence="3" key="1">
    <citation type="submission" date="2020-11" db="EMBL/GenBank/DDBJ databases">
        <title>Isolation and identification of active actinomycetes.</title>
        <authorList>
            <person name="Sun X."/>
        </authorList>
    </citation>
    <scope>NUCLEOTIDE SEQUENCE</scope>
    <source>
        <strain evidence="3">NEAU-A11</strain>
    </source>
</reference>
<dbReference type="InterPro" id="IPR005490">
    <property type="entry name" value="LD_TPept_cat_dom"/>
</dbReference>
<organism evidence="3 4">
    <name type="scientific">Actinoplanes aureus</name>
    <dbReference type="NCBI Taxonomy" id="2792083"/>
    <lineage>
        <taxon>Bacteria</taxon>
        <taxon>Bacillati</taxon>
        <taxon>Actinomycetota</taxon>
        <taxon>Actinomycetes</taxon>
        <taxon>Micromonosporales</taxon>
        <taxon>Micromonosporaceae</taxon>
        <taxon>Actinoplanes</taxon>
    </lineage>
</organism>
<accession>A0A931CC95</accession>
<dbReference type="PANTHER" id="PTHR38589">
    <property type="entry name" value="BLR0621 PROTEIN"/>
    <property type="match status" value="1"/>
</dbReference>
<feature type="domain" description="L,D-TPase catalytic" evidence="2">
    <location>
        <begin position="61"/>
        <end position="238"/>
    </location>
</feature>
<proteinExistence type="predicted"/>